<evidence type="ECO:0000259" key="1">
    <source>
        <dbReference type="Pfam" id="PF01548"/>
    </source>
</evidence>
<sequence>MEACPGSQWLARKLIEIGHDARIIPGRFVKAYVKSNKTDTVDAAAIAEAVTRPTMRFVQVRTQEQVDLQALHRIRDKMIRNRTGLMNQARAFCLEYGLAMRVGASGFRTDIRRHLDAPDNDLTAAMRLLLRDLLDDLDHLEKRIGAPKFISKTAKQLISFMPKCRKCDNTGGVRPVLAGSGRRRGRVAPGWFCSGRGSCACPRGQCVSGCGRGDRARCGGSPRAPSPSAACA</sequence>
<dbReference type="STRING" id="349102.Rsph17025_1431"/>
<dbReference type="eggNOG" id="COG3547">
    <property type="taxonomic scope" value="Bacteria"/>
</dbReference>
<dbReference type="EMBL" id="CP000661">
    <property type="protein sequence ID" value="ABP70327.1"/>
    <property type="molecule type" value="Genomic_DNA"/>
</dbReference>
<proteinExistence type="predicted"/>
<name>A4WSG3_CERS5</name>
<dbReference type="GO" id="GO:0006313">
    <property type="term" value="P:DNA transposition"/>
    <property type="evidence" value="ECO:0007669"/>
    <property type="project" value="InterPro"/>
</dbReference>
<evidence type="ECO:0000313" key="2">
    <source>
        <dbReference type="EMBL" id="ABP70327.1"/>
    </source>
</evidence>
<gene>
    <name evidence="2" type="ordered locus">Rsph17025_1431</name>
</gene>
<dbReference type="HOGENOM" id="CLU_1194151_0_0_5"/>
<protein>
    <submittedName>
        <fullName evidence="2">Transposase, IS111A/IS1328/IS1533</fullName>
    </submittedName>
</protein>
<dbReference type="PANTHER" id="PTHR33055:SF3">
    <property type="entry name" value="PUTATIVE TRANSPOSASE FOR IS117-RELATED"/>
    <property type="match status" value="1"/>
</dbReference>
<organism evidence="2">
    <name type="scientific">Cereibacter sphaeroides (strain ATCC 17025 / ATH 2.4.3)</name>
    <name type="common">Rhodobacter sphaeroides</name>
    <dbReference type="NCBI Taxonomy" id="349102"/>
    <lineage>
        <taxon>Bacteria</taxon>
        <taxon>Pseudomonadati</taxon>
        <taxon>Pseudomonadota</taxon>
        <taxon>Alphaproteobacteria</taxon>
        <taxon>Rhodobacterales</taxon>
        <taxon>Paracoccaceae</taxon>
        <taxon>Cereibacter</taxon>
    </lineage>
</organism>
<dbReference type="GO" id="GO:0003677">
    <property type="term" value="F:DNA binding"/>
    <property type="evidence" value="ECO:0007669"/>
    <property type="project" value="InterPro"/>
</dbReference>
<dbReference type="Pfam" id="PF01548">
    <property type="entry name" value="DEDD_Tnp_IS110"/>
    <property type="match status" value="1"/>
</dbReference>
<dbReference type="GO" id="GO:0004803">
    <property type="term" value="F:transposase activity"/>
    <property type="evidence" value="ECO:0007669"/>
    <property type="project" value="InterPro"/>
</dbReference>
<dbReference type="PANTHER" id="PTHR33055">
    <property type="entry name" value="TRANSPOSASE FOR INSERTION SEQUENCE ELEMENT IS1111A"/>
    <property type="match status" value="1"/>
</dbReference>
<dbReference type="InterPro" id="IPR002525">
    <property type="entry name" value="Transp_IS110-like_N"/>
</dbReference>
<accession>A4WSG3</accession>
<feature type="domain" description="Transposase IS110-like N-terminal" evidence="1">
    <location>
        <begin position="11"/>
        <end position="92"/>
    </location>
</feature>
<dbReference type="KEGG" id="rsq:Rsph17025_1431"/>
<dbReference type="InterPro" id="IPR047650">
    <property type="entry name" value="Transpos_IS110"/>
</dbReference>
<reference evidence="2" key="1">
    <citation type="submission" date="2007-04" db="EMBL/GenBank/DDBJ databases">
        <title>Complete sequence of chromosome of Rhodobacter sphaeroides ATCC 17025.</title>
        <authorList>
            <consortium name="US DOE Joint Genome Institute"/>
            <person name="Copeland A."/>
            <person name="Lucas S."/>
            <person name="Lapidus A."/>
            <person name="Barry K."/>
            <person name="Detter J.C."/>
            <person name="Glavina del Rio T."/>
            <person name="Hammon N."/>
            <person name="Israni S."/>
            <person name="Dalin E."/>
            <person name="Tice H."/>
            <person name="Pitluck S."/>
            <person name="Chertkov O."/>
            <person name="Brettin T."/>
            <person name="Bruce D."/>
            <person name="Han C."/>
            <person name="Schmutz J."/>
            <person name="Larimer F."/>
            <person name="Land M."/>
            <person name="Hauser L."/>
            <person name="Kyrpides N."/>
            <person name="Kim E."/>
            <person name="Richardson P."/>
            <person name="Mackenzie C."/>
            <person name="Choudhary M."/>
            <person name="Donohue T.J."/>
            <person name="Kaplan S."/>
        </authorList>
    </citation>
    <scope>NUCLEOTIDE SEQUENCE [LARGE SCALE GENOMIC DNA]</scope>
    <source>
        <strain evidence="2">ATCC 17025</strain>
    </source>
</reference>
<dbReference type="AlphaFoldDB" id="A4WSG3"/>